<reference evidence="2" key="1">
    <citation type="submission" date="2020-06" db="EMBL/GenBank/DDBJ databases">
        <title>Legume-microbial interactions unlock mineral nutrients during tropical forest succession.</title>
        <authorList>
            <person name="Epihov D.Z."/>
        </authorList>
    </citation>
    <scope>NUCLEOTIDE SEQUENCE [LARGE SCALE GENOMIC DNA]</scope>
    <source>
        <strain evidence="2">Pan2503</strain>
    </source>
</reference>
<comment type="caution">
    <text evidence="2">The sequence shown here is derived from an EMBL/GenBank/DDBJ whole genome shotgun (WGS) entry which is preliminary data.</text>
</comment>
<accession>A0A7V8SYQ3</accession>
<protein>
    <submittedName>
        <fullName evidence="2">Uncharacterized protein</fullName>
    </submittedName>
</protein>
<dbReference type="Proteomes" id="UP000567293">
    <property type="component" value="Unassembled WGS sequence"/>
</dbReference>
<evidence type="ECO:0000313" key="3">
    <source>
        <dbReference type="Proteomes" id="UP000567293"/>
    </source>
</evidence>
<evidence type="ECO:0000313" key="2">
    <source>
        <dbReference type="EMBL" id="MBA0086957.1"/>
    </source>
</evidence>
<keyword evidence="3" id="KW-1185">Reference proteome</keyword>
<sequence length="84" mass="8752">MACTVVNESLTHQFSAGLRFPFYDEPRLDLHGKEVAVTGGSTGLDARVLGNSLRHKTAHCVIGGQASPTASTMGSSAGEPAPQR</sequence>
<evidence type="ECO:0000256" key="1">
    <source>
        <dbReference type="SAM" id="MobiDB-lite"/>
    </source>
</evidence>
<feature type="region of interest" description="Disordered" evidence="1">
    <location>
        <begin position="64"/>
        <end position="84"/>
    </location>
</feature>
<gene>
    <name evidence="2" type="ORF">HRJ53_18400</name>
</gene>
<name>A0A7V8SYQ3_9BACT</name>
<dbReference type="EMBL" id="JACDQQ010001760">
    <property type="protein sequence ID" value="MBA0086957.1"/>
    <property type="molecule type" value="Genomic_DNA"/>
</dbReference>
<organism evidence="2 3">
    <name type="scientific">Candidatus Acidiferrum panamense</name>
    <dbReference type="NCBI Taxonomy" id="2741543"/>
    <lineage>
        <taxon>Bacteria</taxon>
        <taxon>Pseudomonadati</taxon>
        <taxon>Acidobacteriota</taxon>
        <taxon>Terriglobia</taxon>
        <taxon>Candidatus Acidiferrales</taxon>
        <taxon>Candidatus Acidiferrum</taxon>
    </lineage>
</organism>
<proteinExistence type="predicted"/>
<feature type="compositionally biased region" description="Polar residues" evidence="1">
    <location>
        <begin position="66"/>
        <end position="75"/>
    </location>
</feature>
<dbReference type="AlphaFoldDB" id="A0A7V8SYQ3"/>